<evidence type="ECO:0000313" key="5">
    <source>
        <dbReference type="EMBL" id="HIU25048.1"/>
    </source>
</evidence>
<proteinExistence type="inferred from homology"/>
<dbReference type="Proteomes" id="UP000824090">
    <property type="component" value="Unassembled WGS sequence"/>
</dbReference>
<keyword evidence="3" id="KW-1133">Transmembrane helix</keyword>
<dbReference type="InterPro" id="IPR050922">
    <property type="entry name" value="LytR/CpsA/Psr_CW_biosynth"/>
</dbReference>
<evidence type="ECO:0000313" key="6">
    <source>
        <dbReference type="Proteomes" id="UP000824090"/>
    </source>
</evidence>
<keyword evidence="3" id="KW-0472">Membrane</keyword>
<evidence type="ECO:0000256" key="2">
    <source>
        <dbReference type="SAM" id="MobiDB-lite"/>
    </source>
</evidence>
<organism evidence="5 6">
    <name type="scientific">Candidatus Allocopromorpha excrementigallinarum</name>
    <dbReference type="NCBI Taxonomy" id="2840742"/>
    <lineage>
        <taxon>Bacteria</taxon>
        <taxon>Bacillati</taxon>
        <taxon>Bacillota</taxon>
        <taxon>Clostridia</taxon>
        <taxon>Eubacteriales</taxon>
        <taxon>Eubacteriaceae</taxon>
        <taxon>Eubacteriaceae incertae sedis</taxon>
        <taxon>Candidatus Allocopromorpha</taxon>
    </lineage>
</organism>
<dbReference type="EMBL" id="DVMP01000020">
    <property type="protein sequence ID" value="HIU25048.1"/>
    <property type="molecule type" value="Genomic_DNA"/>
</dbReference>
<feature type="domain" description="Cell envelope-related transcriptional attenuator" evidence="4">
    <location>
        <begin position="114"/>
        <end position="265"/>
    </location>
</feature>
<evidence type="ECO:0000256" key="1">
    <source>
        <dbReference type="ARBA" id="ARBA00006068"/>
    </source>
</evidence>
<feature type="region of interest" description="Disordered" evidence="2">
    <location>
        <begin position="1"/>
        <end position="29"/>
    </location>
</feature>
<name>A0A9D1HYQ5_9FIRM</name>
<feature type="compositionally biased region" description="Low complexity" evidence="2">
    <location>
        <begin position="8"/>
        <end position="23"/>
    </location>
</feature>
<protein>
    <submittedName>
        <fullName evidence="5">LCP family protein</fullName>
    </submittedName>
</protein>
<accession>A0A9D1HYQ5</accession>
<sequence length="368" mass="40704">MNTEENNKTQNPQSTPQSTPQSGQPGGPKKKSRLIIIIAVIVALVALAVIIAIGVTRGNEEPETVKVDTEEEATVYGDEALGIDPVVDEQLADYRNIALFGIDAREADSGTGHRSDGIIVISINEKTDDVKMFSVYRDTYLQTDDDGTLDKVNHAYAYGGMNRSIKALNRNLDLNIREGISLTWEAVRDFVDAIGGVEVEVLDSEVSYVNGAIAEGEKLNGAGLQTLNGDQAVAYSRIRKDSAEGDHRRNERMQIVLQAAFDKVKTMDESRLVSILDDMLPKTDTNMSRTRMVNTLRDIMSMEISYNTCWPYDTSGWMHNSIYYGVPVTLQTNVSQLHSEFFGQTEYVPTQTVLDISGRIQSMTGYSQ</sequence>
<feature type="transmembrane region" description="Helical" evidence="3">
    <location>
        <begin position="34"/>
        <end position="55"/>
    </location>
</feature>
<evidence type="ECO:0000259" key="4">
    <source>
        <dbReference type="Pfam" id="PF03816"/>
    </source>
</evidence>
<evidence type="ECO:0000256" key="3">
    <source>
        <dbReference type="SAM" id="Phobius"/>
    </source>
</evidence>
<dbReference type="Pfam" id="PF03816">
    <property type="entry name" value="LytR_cpsA_psr"/>
    <property type="match status" value="1"/>
</dbReference>
<gene>
    <name evidence="5" type="ORF">IAC50_00930</name>
</gene>
<dbReference type="Gene3D" id="3.40.630.190">
    <property type="entry name" value="LCP protein"/>
    <property type="match status" value="1"/>
</dbReference>
<comment type="caution">
    <text evidence="5">The sequence shown here is derived from an EMBL/GenBank/DDBJ whole genome shotgun (WGS) entry which is preliminary data.</text>
</comment>
<dbReference type="NCBIfam" id="TIGR00350">
    <property type="entry name" value="lytR_cpsA_psr"/>
    <property type="match status" value="1"/>
</dbReference>
<reference evidence="5" key="2">
    <citation type="journal article" date="2021" name="PeerJ">
        <title>Extensive microbial diversity within the chicken gut microbiome revealed by metagenomics and culture.</title>
        <authorList>
            <person name="Gilroy R."/>
            <person name="Ravi A."/>
            <person name="Getino M."/>
            <person name="Pursley I."/>
            <person name="Horton D.L."/>
            <person name="Alikhan N.F."/>
            <person name="Baker D."/>
            <person name="Gharbi K."/>
            <person name="Hall N."/>
            <person name="Watson M."/>
            <person name="Adriaenssens E.M."/>
            <person name="Foster-Nyarko E."/>
            <person name="Jarju S."/>
            <person name="Secka A."/>
            <person name="Antonio M."/>
            <person name="Oren A."/>
            <person name="Chaudhuri R.R."/>
            <person name="La Ragione R."/>
            <person name="Hildebrand F."/>
            <person name="Pallen M.J."/>
        </authorList>
    </citation>
    <scope>NUCLEOTIDE SEQUENCE</scope>
    <source>
        <strain evidence="5">ChiHcec3-6078</strain>
    </source>
</reference>
<dbReference type="AlphaFoldDB" id="A0A9D1HYQ5"/>
<keyword evidence="3" id="KW-0812">Transmembrane</keyword>
<comment type="similarity">
    <text evidence="1">Belongs to the LytR/CpsA/Psr (LCP) family.</text>
</comment>
<dbReference type="InterPro" id="IPR004474">
    <property type="entry name" value="LytR_CpsA_psr"/>
</dbReference>
<reference evidence="5" key="1">
    <citation type="submission" date="2020-10" db="EMBL/GenBank/DDBJ databases">
        <authorList>
            <person name="Gilroy R."/>
        </authorList>
    </citation>
    <scope>NUCLEOTIDE SEQUENCE</scope>
    <source>
        <strain evidence="5">ChiHcec3-6078</strain>
    </source>
</reference>
<dbReference type="PANTHER" id="PTHR33392">
    <property type="entry name" value="POLYISOPRENYL-TEICHOIC ACID--PEPTIDOGLYCAN TEICHOIC ACID TRANSFERASE TAGU"/>
    <property type="match status" value="1"/>
</dbReference>
<dbReference type="PANTHER" id="PTHR33392:SF6">
    <property type="entry name" value="POLYISOPRENYL-TEICHOIC ACID--PEPTIDOGLYCAN TEICHOIC ACID TRANSFERASE TAGU"/>
    <property type="match status" value="1"/>
</dbReference>